<keyword evidence="3" id="KW-0235">DNA replication</keyword>
<evidence type="ECO:0000256" key="10">
    <source>
        <dbReference type="ARBA" id="ARBA00044969"/>
    </source>
</evidence>
<dbReference type="InterPro" id="IPR036185">
    <property type="entry name" value="DNA_heli_DnaB-like_N_sf"/>
</dbReference>
<dbReference type="RefSeq" id="WP_060602748.1">
    <property type="nucleotide sequence ID" value="NZ_BBWQ01000009.1"/>
</dbReference>
<dbReference type="AlphaFoldDB" id="A0A0N7KX63"/>
<proteinExistence type="inferred from homology"/>
<organism evidence="14">
    <name type="scientific">Aureimonas altamirensis</name>
    <dbReference type="NCBI Taxonomy" id="370622"/>
    <lineage>
        <taxon>Bacteria</taxon>
        <taxon>Pseudomonadati</taxon>
        <taxon>Pseudomonadota</taxon>
        <taxon>Alphaproteobacteria</taxon>
        <taxon>Hyphomicrobiales</taxon>
        <taxon>Aurantimonadaceae</taxon>
        <taxon>Aureimonas</taxon>
    </lineage>
</organism>
<dbReference type="GO" id="GO:1990077">
    <property type="term" value="C:primosome complex"/>
    <property type="evidence" value="ECO:0007669"/>
    <property type="project" value="UniProtKB-KW"/>
</dbReference>
<dbReference type="EMBL" id="LC066371">
    <property type="protein sequence ID" value="BAT26041.1"/>
    <property type="molecule type" value="Genomic_DNA"/>
</dbReference>
<keyword evidence="4" id="KW-0547">Nucleotide-binding</keyword>
<feature type="domain" description="DNA helicase DnaB-like N-terminal" evidence="12">
    <location>
        <begin position="26"/>
        <end position="118"/>
    </location>
</feature>
<dbReference type="SUPFAM" id="SSF52540">
    <property type="entry name" value="P-loop containing nucleoside triphosphate hydrolases"/>
    <property type="match status" value="1"/>
</dbReference>
<evidence type="ECO:0000256" key="4">
    <source>
        <dbReference type="ARBA" id="ARBA00022741"/>
    </source>
</evidence>
<dbReference type="EC" id="5.6.2.3" evidence="10"/>
<dbReference type="SUPFAM" id="SSF48024">
    <property type="entry name" value="N-terminal domain of DnaB helicase"/>
    <property type="match status" value="1"/>
</dbReference>
<protein>
    <recommendedName>
        <fullName evidence="10">DNA 5'-3' helicase</fullName>
        <ecNumber evidence="10">5.6.2.3</ecNumber>
    </recommendedName>
</protein>
<evidence type="ECO:0000256" key="1">
    <source>
        <dbReference type="ARBA" id="ARBA00008428"/>
    </source>
</evidence>
<dbReference type="PANTHER" id="PTHR30153">
    <property type="entry name" value="REPLICATIVE DNA HELICASE DNAB"/>
    <property type="match status" value="1"/>
</dbReference>
<keyword evidence="8" id="KW-0238">DNA-binding</keyword>
<evidence type="ECO:0000259" key="12">
    <source>
        <dbReference type="Pfam" id="PF00772"/>
    </source>
</evidence>
<dbReference type="Pfam" id="PF00772">
    <property type="entry name" value="DnaB"/>
    <property type="match status" value="1"/>
</dbReference>
<comment type="catalytic activity">
    <reaction evidence="11">
        <text>ATP + H2O = ADP + phosphate + H(+)</text>
        <dbReference type="Rhea" id="RHEA:13065"/>
        <dbReference type="ChEBI" id="CHEBI:15377"/>
        <dbReference type="ChEBI" id="CHEBI:15378"/>
        <dbReference type="ChEBI" id="CHEBI:30616"/>
        <dbReference type="ChEBI" id="CHEBI:43474"/>
        <dbReference type="ChEBI" id="CHEBI:456216"/>
        <dbReference type="EC" id="5.6.2.3"/>
    </reaction>
</comment>
<accession>A0A0N7KX63</accession>
<evidence type="ECO:0000256" key="2">
    <source>
        <dbReference type="ARBA" id="ARBA00022515"/>
    </source>
</evidence>
<dbReference type="GO" id="GO:0003677">
    <property type="term" value="F:DNA binding"/>
    <property type="evidence" value="ECO:0007669"/>
    <property type="project" value="UniProtKB-KW"/>
</dbReference>
<dbReference type="InterPro" id="IPR007693">
    <property type="entry name" value="DNA_helicase_DnaB-like_N"/>
</dbReference>
<keyword evidence="9" id="KW-0413">Isomerase</keyword>
<evidence type="ECO:0000256" key="8">
    <source>
        <dbReference type="ARBA" id="ARBA00023125"/>
    </source>
</evidence>
<keyword evidence="6 14" id="KW-0347">Helicase</keyword>
<dbReference type="Gene3D" id="1.10.860.10">
    <property type="entry name" value="DNAb Helicase, Chain A"/>
    <property type="match status" value="1"/>
</dbReference>
<reference evidence="14" key="1">
    <citation type="journal article" date="2015" name="Proc. Natl. Acad. Sci. U.S.A.">
        <title>Bacterial clade with the ribosomal RNA operon on a small plasmid rather than the chromosome.</title>
        <authorList>
            <person name="Anda M."/>
            <person name="Ohtsubo Y."/>
            <person name="Okubo T."/>
            <person name="Sugawara M."/>
            <person name="Nagata Y."/>
            <person name="Tsuda M."/>
            <person name="Minamisawa K."/>
            <person name="Mitsui H."/>
        </authorList>
    </citation>
    <scope>NUCLEOTIDE SEQUENCE</scope>
    <source>
        <strain evidence="14">DSM 21988</strain>
    </source>
</reference>
<evidence type="ECO:0000256" key="6">
    <source>
        <dbReference type="ARBA" id="ARBA00022806"/>
    </source>
</evidence>
<keyword evidence="2" id="KW-0639">Primosome</keyword>
<dbReference type="InterPro" id="IPR027417">
    <property type="entry name" value="P-loop_NTPase"/>
</dbReference>
<dbReference type="GO" id="GO:0016787">
    <property type="term" value="F:hydrolase activity"/>
    <property type="evidence" value="ECO:0007669"/>
    <property type="project" value="UniProtKB-KW"/>
</dbReference>
<keyword evidence="5" id="KW-0378">Hydrolase</keyword>
<evidence type="ECO:0000256" key="9">
    <source>
        <dbReference type="ARBA" id="ARBA00023235"/>
    </source>
</evidence>
<dbReference type="GO" id="GO:0005829">
    <property type="term" value="C:cytosol"/>
    <property type="evidence" value="ECO:0007669"/>
    <property type="project" value="TreeGrafter"/>
</dbReference>
<evidence type="ECO:0000256" key="3">
    <source>
        <dbReference type="ARBA" id="ARBA00022705"/>
    </source>
</evidence>
<dbReference type="GO" id="GO:0005524">
    <property type="term" value="F:ATP binding"/>
    <property type="evidence" value="ECO:0007669"/>
    <property type="project" value="UniProtKB-KW"/>
</dbReference>
<dbReference type="PANTHER" id="PTHR30153:SF2">
    <property type="entry name" value="REPLICATIVE DNA HELICASE"/>
    <property type="match status" value="1"/>
</dbReference>
<comment type="similarity">
    <text evidence="1">Belongs to the helicase family. DnaB subfamily.</text>
</comment>
<evidence type="ECO:0000256" key="5">
    <source>
        <dbReference type="ARBA" id="ARBA00022801"/>
    </source>
</evidence>
<dbReference type="InterPro" id="IPR007694">
    <property type="entry name" value="DNA_helicase_DnaB-like_C"/>
</dbReference>
<evidence type="ECO:0000259" key="13">
    <source>
        <dbReference type="Pfam" id="PF03796"/>
    </source>
</evidence>
<evidence type="ECO:0000256" key="11">
    <source>
        <dbReference type="ARBA" id="ARBA00048954"/>
    </source>
</evidence>
<dbReference type="GO" id="GO:0043139">
    <property type="term" value="F:5'-3' DNA helicase activity"/>
    <property type="evidence" value="ECO:0007669"/>
    <property type="project" value="UniProtKB-EC"/>
</dbReference>
<dbReference type="Pfam" id="PF03796">
    <property type="entry name" value="DnaB_C"/>
    <property type="match status" value="1"/>
</dbReference>
<dbReference type="Gene3D" id="3.40.50.300">
    <property type="entry name" value="P-loop containing nucleotide triphosphate hydrolases"/>
    <property type="match status" value="1"/>
</dbReference>
<evidence type="ECO:0000313" key="14">
    <source>
        <dbReference type="EMBL" id="BAT26041.1"/>
    </source>
</evidence>
<dbReference type="InterPro" id="IPR016136">
    <property type="entry name" value="DNA_helicase_N/primase_C"/>
</dbReference>
<evidence type="ECO:0000256" key="7">
    <source>
        <dbReference type="ARBA" id="ARBA00022840"/>
    </source>
</evidence>
<name>A0A0N7KX63_9HYPH</name>
<keyword evidence="7" id="KW-0067">ATP-binding</keyword>
<sequence>MNAHDLSFRDFAPADRENRPELMDATNLDAEQSVLGAVMMDNALIGSRIPFLEPEHFSEQFHQKLFSHILALVDRGKRADPVTLMPEYRSHNDIGDMTACEYIARLVAEGNPGNVRDHGVVILEMFGRRKAAMGLHECADAFLHPDNGELFSERVALLDDLAAELRTLAPRQDSRSFIGAYIDGALAKLSDPDRHAAASIPFPLPEIGSILQEDGWSPGNLYGLVGASGEGKTSLMLQIVRAAAEASHPVLLLSFDQNGEQAAMQMVSQRTGVTYSAIRRRGCINDHEASLLDEERRALHKLPIEIKRLKTEKIGRICGIAQGFAKAWSRRTQPNGQPYKAPLIILDHNRKVSPDRPNDHEGRIAGSINGAGKALAEEIGAAVLFICQRNGGGLRRDVPRPIAADLFGGEQSREDFDAILYIYRAEHWQNEKLKVASSASEEDKIRARFLIGGKSPEDKAELGALKVRYGRSDLREVVGWEGRLTRYVSLRQNERELF</sequence>
<feature type="domain" description="SF4 helicase" evidence="13">
    <location>
        <begin position="214"/>
        <end position="453"/>
    </location>
</feature>
<dbReference type="GO" id="GO:0006269">
    <property type="term" value="P:DNA replication, synthesis of primer"/>
    <property type="evidence" value="ECO:0007669"/>
    <property type="project" value="UniProtKB-KW"/>
</dbReference>